<dbReference type="AlphaFoldDB" id="A0A1F5YJ24"/>
<accession>A0A1F5YJ24</accession>
<evidence type="ECO:0008006" key="4">
    <source>
        <dbReference type="Google" id="ProtNLM"/>
    </source>
</evidence>
<comment type="caution">
    <text evidence="2">The sequence shown here is derived from an EMBL/GenBank/DDBJ whole genome shotgun (WGS) entry which is preliminary data.</text>
</comment>
<organism evidence="2 3">
    <name type="scientific">Candidatus Gottesmanbacteria bacterium RBG_13_37_7</name>
    <dbReference type="NCBI Taxonomy" id="1798369"/>
    <lineage>
        <taxon>Bacteria</taxon>
        <taxon>Candidatus Gottesmaniibacteriota</taxon>
    </lineage>
</organism>
<evidence type="ECO:0000256" key="1">
    <source>
        <dbReference type="SAM" id="Phobius"/>
    </source>
</evidence>
<gene>
    <name evidence="2" type="ORF">A2Y99_02430</name>
</gene>
<name>A0A1F5YJ24_9BACT</name>
<evidence type="ECO:0000313" key="2">
    <source>
        <dbReference type="EMBL" id="OGG00170.1"/>
    </source>
</evidence>
<evidence type="ECO:0000313" key="3">
    <source>
        <dbReference type="Proteomes" id="UP000178230"/>
    </source>
</evidence>
<keyword evidence="1" id="KW-0812">Transmembrane</keyword>
<feature type="transmembrane region" description="Helical" evidence="1">
    <location>
        <begin position="93"/>
        <end position="116"/>
    </location>
</feature>
<protein>
    <recommendedName>
        <fullName evidence="4">DUF1648 domain-containing protein</fullName>
    </recommendedName>
</protein>
<keyword evidence="1" id="KW-1133">Transmembrane helix</keyword>
<keyword evidence="1" id="KW-0472">Membrane</keyword>
<feature type="transmembrane region" description="Helical" evidence="1">
    <location>
        <begin position="20"/>
        <end position="36"/>
    </location>
</feature>
<dbReference type="EMBL" id="MFIY01000021">
    <property type="protein sequence ID" value="OGG00170.1"/>
    <property type="molecule type" value="Genomic_DNA"/>
</dbReference>
<feature type="transmembrane region" description="Helical" evidence="1">
    <location>
        <begin position="56"/>
        <end position="84"/>
    </location>
</feature>
<reference evidence="2 3" key="1">
    <citation type="journal article" date="2016" name="Nat. Commun.">
        <title>Thousands of microbial genomes shed light on interconnected biogeochemical processes in an aquifer system.</title>
        <authorList>
            <person name="Anantharaman K."/>
            <person name="Brown C.T."/>
            <person name="Hug L.A."/>
            <person name="Sharon I."/>
            <person name="Castelle C.J."/>
            <person name="Probst A.J."/>
            <person name="Thomas B.C."/>
            <person name="Singh A."/>
            <person name="Wilkins M.J."/>
            <person name="Karaoz U."/>
            <person name="Brodie E.L."/>
            <person name="Williams K.H."/>
            <person name="Hubbard S.S."/>
            <person name="Banfield J.F."/>
        </authorList>
    </citation>
    <scope>NUCLEOTIDE SEQUENCE [LARGE SCALE GENOMIC DNA]</scope>
</reference>
<sequence>MKQNIISLLHDNYISRASIFYLSIQLLFIIILIWKWNKLPPELPLFYSLPRSSDQLGTPLSLLILPVSSVIFWGLNLFIAALIYPKEKVCAQIFISFSVIVSMLLLISFIKIVFLIT</sequence>
<proteinExistence type="predicted"/>
<dbReference type="Proteomes" id="UP000178230">
    <property type="component" value="Unassembled WGS sequence"/>
</dbReference>